<dbReference type="GO" id="GO:0008395">
    <property type="term" value="F:steroid hydroxylase activity"/>
    <property type="evidence" value="ECO:0007669"/>
    <property type="project" value="TreeGrafter"/>
</dbReference>
<keyword evidence="3 6" id="KW-0349">Heme</keyword>
<dbReference type="InterPro" id="IPR001128">
    <property type="entry name" value="Cyt_P450"/>
</dbReference>
<dbReference type="GO" id="GO:0016705">
    <property type="term" value="F:oxidoreductase activity, acting on paired donors, with incorporation or reduction of molecular oxygen"/>
    <property type="evidence" value="ECO:0007669"/>
    <property type="project" value="InterPro"/>
</dbReference>
<feature type="binding site" description="axial binding residue" evidence="6">
    <location>
        <position position="477"/>
    </location>
    <ligand>
        <name>heme</name>
        <dbReference type="ChEBI" id="CHEBI:30413"/>
    </ligand>
    <ligandPart>
        <name>Fe</name>
        <dbReference type="ChEBI" id="CHEBI:18248"/>
    </ligandPart>
</feature>
<dbReference type="InterPro" id="IPR017972">
    <property type="entry name" value="Cyt_P450_CS"/>
</dbReference>
<dbReference type="Proteomes" id="UP000800040">
    <property type="component" value="Unassembled WGS sequence"/>
</dbReference>
<keyword evidence="4 6" id="KW-0479">Metal-binding</keyword>
<keyword evidence="7" id="KW-0560">Oxidoreductase</keyword>
<feature type="transmembrane region" description="Helical" evidence="8">
    <location>
        <begin position="324"/>
        <end position="344"/>
    </location>
</feature>
<dbReference type="GO" id="GO:0005506">
    <property type="term" value="F:iron ion binding"/>
    <property type="evidence" value="ECO:0007669"/>
    <property type="project" value="InterPro"/>
</dbReference>
<dbReference type="PANTHER" id="PTHR24304">
    <property type="entry name" value="CYTOCHROME P450 FAMILY 7"/>
    <property type="match status" value="1"/>
</dbReference>
<evidence type="ECO:0000256" key="3">
    <source>
        <dbReference type="ARBA" id="ARBA00022617"/>
    </source>
</evidence>
<evidence type="ECO:0000256" key="2">
    <source>
        <dbReference type="ARBA" id="ARBA00010617"/>
    </source>
</evidence>
<evidence type="ECO:0000256" key="4">
    <source>
        <dbReference type="ARBA" id="ARBA00022723"/>
    </source>
</evidence>
<name>A0A6A5JXX6_9PLEO</name>
<gene>
    <name evidence="9" type="ORF">BDW02DRAFT_643156</name>
</gene>
<comment type="similarity">
    <text evidence="2 7">Belongs to the cytochrome P450 family.</text>
</comment>
<reference evidence="9" key="1">
    <citation type="submission" date="2020-01" db="EMBL/GenBank/DDBJ databases">
        <authorList>
            <consortium name="DOE Joint Genome Institute"/>
            <person name="Haridas S."/>
            <person name="Albert R."/>
            <person name="Binder M."/>
            <person name="Bloem J."/>
            <person name="Labutti K."/>
            <person name="Salamov A."/>
            <person name="Andreopoulos B."/>
            <person name="Baker S.E."/>
            <person name="Barry K."/>
            <person name="Bills G."/>
            <person name="Bluhm B.H."/>
            <person name="Cannon C."/>
            <person name="Castanera R."/>
            <person name="Culley D.E."/>
            <person name="Daum C."/>
            <person name="Ezra D."/>
            <person name="Gonzalez J.B."/>
            <person name="Henrissat B."/>
            <person name="Kuo A."/>
            <person name="Liang C."/>
            <person name="Lipzen A."/>
            <person name="Lutzoni F."/>
            <person name="Magnuson J."/>
            <person name="Mondo S."/>
            <person name="Nolan M."/>
            <person name="Ohm R."/>
            <person name="Pangilinan J."/>
            <person name="Park H.-J."/>
            <person name="Ramirez L."/>
            <person name="Alfaro M."/>
            <person name="Sun H."/>
            <person name="Tritt A."/>
            <person name="Yoshinaga Y."/>
            <person name="Zwiers L.-H."/>
            <person name="Turgeon B.G."/>
            <person name="Goodwin S.B."/>
            <person name="Spatafora J.W."/>
            <person name="Crous P.W."/>
            <person name="Grigoriev I.V."/>
        </authorList>
    </citation>
    <scope>NUCLEOTIDE SEQUENCE</scope>
    <source>
        <strain evidence="9">P77</strain>
    </source>
</reference>
<dbReference type="Pfam" id="PF00067">
    <property type="entry name" value="p450"/>
    <property type="match status" value="1"/>
</dbReference>
<evidence type="ECO:0000313" key="10">
    <source>
        <dbReference type="Proteomes" id="UP000800040"/>
    </source>
</evidence>
<keyword evidence="7" id="KW-0503">Monooxygenase</keyword>
<dbReference type="InterPro" id="IPR050529">
    <property type="entry name" value="CYP450_sterol_14alpha_dmase"/>
</dbReference>
<evidence type="ECO:0000256" key="7">
    <source>
        <dbReference type="RuleBase" id="RU000461"/>
    </source>
</evidence>
<evidence type="ECO:0000256" key="6">
    <source>
        <dbReference type="PIRSR" id="PIRSR602403-1"/>
    </source>
</evidence>
<comment type="cofactor">
    <cofactor evidence="1 6">
        <name>heme</name>
        <dbReference type="ChEBI" id="CHEBI:30413"/>
    </cofactor>
</comment>
<organism evidence="9 10">
    <name type="scientific">Decorospora gaudefroyi</name>
    <dbReference type="NCBI Taxonomy" id="184978"/>
    <lineage>
        <taxon>Eukaryota</taxon>
        <taxon>Fungi</taxon>
        <taxon>Dikarya</taxon>
        <taxon>Ascomycota</taxon>
        <taxon>Pezizomycotina</taxon>
        <taxon>Dothideomycetes</taxon>
        <taxon>Pleosporomycetidae</taxon>
        <taxon>Pleosporales</taxon>
        <taxon>Pleosporineae</taxon>
        <taxon>Pleosporaceae</taxon>
        <taxon>Decorospora</taxon>
    </lineage>
</organism>
<keyword evidence="8" id="KW-0812">Transmembrane</keyword>
<dbReference type="OrthoDB" id="3366823at2759"/>
<keyword evidence="8" id="KW-0472">Membrane</keyword>
<dbReference type="InterPro" id="IPR036396">
    <property type="entry name" value="Cyt_P450_sf"/>
</dbReference>
<evidence type="ECO:0000256" key="1">
    <source>
        <dbReference type="ARBA" id="ARBA00001971"/>
    </source>
</evidence>
<keyword evidence="8" id="KW-1133">Transmembrane helix</keyword>
<keyword evidence="10" id="KW-1185">Reference proteome</keyword>
<dbReference type="GO" id="GO:0020037">
    <property type="term" value="F:heme binding"/>
    <property type="evidence" value="ECO:0007669"/>
    <property type="project" value="InterPro"/>
</dbReference>
<feature type="transmembrane region" description="Helical" evidence="8">
    <location>
        <begin position="24"/>
        <end position="47"/>
    </location>
</feature>
<dbReference type="PROSITE" id="PS00086">
    <property type="entry name" value="CYTOCHROME_P450"/>
    <property type="match status" value="1"/>
</dbReference>
<proteinExistence type="inferred from homology"/>
<accession>A0A6A5JXX6</accession>
<keyword evidence="5 6" id="KW-0408">Iron</keyword>
<dbReference type="PANTHER" id="PTHR24304:SF2">
    <property type="entry name" value="24-HYDROXYCHOLESTEROL 7-ALPHA-HYDROXYLASE"/>
    <property type="match status" value="1"/>
</dbReference>
<dbReference type="Gene3D" id="1.10.630.10">
    <property type="entry name" value="Cytochrome P450"/>
    <property type="match status" value="1"/>
</dbReference>
<dbReference type="AlphaFoldDB" id="A0A6A5JXX6"/>
<sequence>MYVRIVTTVNGHAHSWFVLFQKSLFAQIIITVIVTCVCTRILSSHWFRSVKYGKRRNVKLPTLPYWIPGLKHALSLAYNSKPFMARSNCNAYGDGIPFFLDGAGQNMLIILDPEQIQGVLRSSTELDPNPFIHEKIMGALLGSPQEAIDHYISDQGKADYIQITHIRQHTTGSNLGVLDKRLFETLKRSIGQTLLSSPETERTEITDLYAFIEQHVTLAITETLLGSAIVQSYPGMIADLWIHIEATEIFFMGLPRFLVPKAYVARDRLLSNIRKWSLRAETLRNQGAVDTQWDPVAGSALAQEREELYSAMPGHDEHGRAAQALGLLYGGTSLTVPITFWYFYETLRNPSLHERVLTEINNHVDANTNSYNSCNSPHAPSSNPCTQKQHELTAPTHALGEKYLIEKGTTVFILNRYVAQFSHAWARARPQALARPLDAFWAERYLVAGGGDHKRERFSDAGLAGNWTSFGGGEHKCPGRHFARNIGIVTLGVLMGVFECEVCDVEGARELDPKLKERAFGTMKPSGKLAARIRRRAG</sequence>
<dbReference type="SUPFAM" id="SSF48264">
    <property type="entry name" value="Cytochrome P450"/>
    <property type="match status" value="1"/>
</dbReference>
<dbReference type="InterPro" id="IPR002403">
    <property type="entry name" value="Cyt_P450_E_grp-IV"/>
</dbReference>
<evidence type="ECO:0000313" key="9">
    <source>
        <dbReference type="EMBL" id="KAF1828961.1"/>
    </source>
</evidence>
<evidence type="ECO:0000256" key="5">
    <source>
        <dbReference type="ARBA" id="ARBA00023004"/>
    </source>
</evidence>
<evidence type="ECO:0000256" key="8">
    <source>
        <dbReference type="SAM" id="Phobius"/>
    </source>
</evidence>
<dbReference type="PRINTS" id="PR00465">
    <property type="entry name" value="EP450IV"/>
</dbReference>
<dbReference type="EMBL" id="ML975478">
    <property type="protein sequence ID" value="KAF1828961.1"/>
    <property type="molecule type" value="Genomic_DNA"/>
</dbReference>
<protein>
    <submittedName>
        <fullName evidence="9">Cytochrome P450</fullName>
    </submittedName>
</protein>